<dbReference type="EMBL" id="LSDC01000100">
    <property type="protein sequence ID" value="KXB58283.1"/>
    <property type="molecule type" value="Genomic_DNA"/>
</dbReference>
<evidence type="ECO:0000313" key="1">
    <source>
        <dbReference type="EMBL" id="KXB58283.1"/>
    </source>
</evidence>
<dbReference type="GO" id="GO:0005829">
    <property type="term" value="C:cytosol"/>
    <property type="evidence" value="ECO:0007669"/>
    <property type="project" value="TreeGrafter"/>
</dbReference>
<protein>
    <submittedName>
        <fullName evidence="1">Transcriptional regulator, Rrf2 family</fullName>
    </submittedName>
</protein>
<dbReference type="PROSITE" id="PS51197">
    <property type="entry name" value="HTH_RRF2_2"/>
    <property type="match status" value="1"/>
</dbReference>
<dbReference type="PANTHER" id="PTHR33221">
    <property type="entry name" value="WINGED HELIX-TURN-HELIX TRANSCRIPTIONAL REGULATOR, RRF2 FAMILY"/>
    <property type="match status" value="1"/>
</dbReference>
<dbReference type="RefSeq" id="WP_060914550.1">
    <property type="nucleotide sequence ID" value="NZ_JAGZGJ010000027.1"/>
</dbReference>
<dbReference type="STRING" id="1379.HMPREF3186_01465"/>
<accession>A0A133ZS81</accession>
<reference evidence="2" key="1">
    <citation type="submission" date="2016-01" db="EMBL/GenBank/DDBJ databases">
        <authorList>
            <person name="Mitreva M."/>
            <person name="Pepin K.H."/>
            <person name="Mihindukulasuriya K.A."/>
            <person name="Fulton R."/>
            <person name="Fronick C."/>
            <person name="O'Laughlin M."/>
            <person name="Miner T."/>
            <person name="Herter B."/>
            <person name="Rosa B.A."/>
            <person name="Cordes M."/>
            <person name="Tomlinson C."/>
            <person name="Wollam A."/>
            <person name="Palsikar V.B."/>
            <person name="Mardis E.R."/>
            <person name="Wilson R.K."/>
        </authorList>
    </citation>
    <scope>NUCLEOTIDE SEQUENCE [LARGE SCALE GENOMIC DNA]</scope>
    <source>
        <strain evidence="2">DNF01167</strain>
    </source>
</reference>
<dbReference type="Proteomes" id="UP000070355">
    <property type="component" value="Unassembled WGS sequence"/>
</dbReference>
<dbReference type="InterPro" id="IPR036388">
    <property type="entry name" value="WH-like_DNA-bd_sf"/>
</dbReference>
<name>A0A133ZS81_9BACL</name>
<dbReference type="GO" id="GO:0003700">
    <property type="term" value="F:DNA-binding transcription factor activity"/>
    <property type="evidence" value="ECO:0007669"/>
    <property type="project" value="TreeGrafter"/>
</dbReference>
<dbReference type="InterPro" id="IPR036390">
    <property type="entry name" value="WH_DNA-bd_sf"/>
</dbReference>
<dbReference type="SUPFAM" id="SSF46785">
    <property type="entry name" value="Winged helix' DNA-binding domain"/>
    <property type="match status" value="1"/>
</dbReference>
<dbReference type="AlphaFoldDB" id="A0A133ZS81"/>
<evidence type="ECO:0000313" key="2">
    <source>
        <dbReference type="Proteomes" id="UP000070355"/>
    </source>
</evidence>
<gene>
    <name evidence="1" type="ORF">HMPREF3186_01465</name>
</gene>
<dbReference type="Gene3D" id="1.10.10.10">
    <property type="entry name" value="Winged helix-like DNA-binding domain superfamily/Winged helix DNA-binding domain"/>
    <property type="match status" value="1"/>
</dbReference>
<proteinExistence type="predicted"/>
<comment type="caution">
    <text evidence="1">The sequence shown here is derived from an EMBL/GenBank/DDBJ whole genome shotgun (WGS) entry which is preliminary data.</text>
</comment>
<dbReference type="InterPro" id="IPR000944">
    <property type="entry name" value="Tscrpt_reg_Rrf2"/>
</dbReference>
<dbReference type="PATRIC" id="fig|1379.3.peg.1450"/>
<sequence>MDTKFSVALHILIYISETDKVVSSELLAKSVNTNSSHIRKILAVLKKGGLIESQQGKTGITLAKDPKDITLSEIYQIIYPDKYLVNIHEGANKECPVGLNIENLLQPVFNEAQEAFYKKLESKTLEKLIKELYIIGEK</sequence>
<organism evidence="1 2">
    <name type="scientific">Gemella haemolysans</name>
    <dbReference type="NCBI Taxonomy" id="1379"/>
    <lineage>
        <taxon>Bacteria</taxon>
        <taxon>Bacillati</taxon>
        <taxon>Bacillota</taxon>
        <taxon>Bacilli</taxon>
        <taxon>Bacillales</taxon>
        <taxon>Gemellaceae</taxon>
        <taxon>Gemella</taxon>
    </lineage>
</organism>
<dbReference type="Pfam" id="PF02082">
    <property type="entry name" value="Rrf2"/>
    <property type="match status" value="1"/>
</dbReference>
<dbReference type="PANTHER" id="PTHR33221:SF15">
    <property type="entry name" value="HTH-TYPE TRANSCRIPTIONAL REGULATOR YWGB-RELATED"/>
    <property type="match status" value="1"/>
</dbReference>
<dbReference type="OrthoDB" id="213028at2"/>